<dbReference type="Proteomes" id="UP001152797">
    <property type="component" value="Unassembled WGS sequence"/>
</dbReference>
<sequence>MADEQKKCAAAGQRERCKIYEEATSGAKASKKDKEVKQAVAPNFQVPQTPLMRQVEGMIKAHHHSDAFLKETTDYVKRFTLHTE</sequence>
<evidence type="ECO:0000313" key="1">
    <source>
        <dbReference type="EMBL" id="CAI3982737.1"/>
    </source>
</evidence>
<reference evidence="2" key="2">
    <citation type="submission" date="2024-04" db="EMBL/GenBank/DDBJ databases">
        <authorList>
            <person name="Chen Y."/>
            <person name="Shah S."/>
            <person name="Dougan E. K."/>
            <person name="Thang M."/>
            <person name="Chan C."/>
        </authorList>
    </citation>
    <scope>NUCLEOTIDE SEQUENCE [LARGE SCALE GENOMIC DNA]</scope>
</reference>
<dbReference type="AlphaFoldDB" id="A0A9P1C0W6"/>
<gene>
    <name evidence="1" type="ORF">C1SCF055_LOCUS10402</name>
</gene>
<accession>A0A9P1C0W6</accession>
<organism evidence="1">
    <name type="scientific">Cladocopium goreaui</name>
    <dbReference type="NCBI Taxonomy" id="2562237"/>
    <lineage>
        <taxon>Eukaryota</taxon>
        <taxon>Sar</taxon>
        <taxon>Alveolata</taxon>
        <taxon>Dinophyceae</taxon>
        <taxon>Suessiales</taxon>
        <taxon>Symbiodiniaceae</taxon>
        <taxon>Cladocopium</taxon>
    </lineage>
</organism>
<name>A0A9P1C0W6_9DINO</name>
<protein>
    <submittedName>
        <fullName evidence="1">Uncharacterized protein</fullName>
    </submittedName>
</protein>
<comment type="caution">
    <text evidence="1">The sequence shown here is derived from an EMBL/GenBank/DDBJ whole genome shotgun (WGS) entry which is preliminary data.</text>
</comment>
<reference evidence="1" key="1">
    <citation type="submission" date="2022-10" db="EMBL/GenBank/DDBJ databases">
        <authorList>
            <person name="Chen Y."/>
            <person name="Dougan E. K."/>
            <person name="Chan C."/>
            <person name="Rhodes N."/>
            <person name="Thang M."/>
        </authorList>
    </citation>
    <scope>NUCLEOTIDE SEQUENCE</scope>
</reference>
<feature type="non-terminal residue" evidence="1">
    <location>
        <position position="84"/>
    </location>
</feature>
<dbReference type="EMBL" id="CAMXCT030000742">
    <property type="protein sequence ID" value="CAL4770049.1"/>
    <property type="molecule type" value="Genomic_DNA"/>
</dbReference>
<evidence type="ECO:0000313" key="3">
    <source>
        <dbReference type="Proteomes" id="UP001152797"/>
    </source>
</evidence>
<proteinExistence type="predicted"/>
<evidence type="ECO:0000313" key="2">
    <source>
        <dbReference type="EMBL" id="CAL1136112.1"/>
    </source>
</evidence>
<dbReference type="EMBL" id="CAMXCT020000742">
    <property type="protein sequence ID" value="CAL1136112.1"/>
    <property type="molecule type" value="Genomic_DNA"/>
</dbReference>
<dbReference type="EMBL" id="CAMXCT010000742">
    <property type="protein sequence ID" value="CAI3982737.1"/>
    <property type="molecule type" value="Genomic_DNA"/>
</dbReference>
<keyword evidence="3" id="KW-1185">Reference proteome</keyword>